<name>A0A3P8XXL5_ESOLU</name>
<dbReference type="InterPro" id="IPR005334">
    <property type="entry name" value="Tctex-1-like"/>
</dbReference>
<sequence>MIERVPIDVRTGFRKESRTERLRGSTVDFEMRDNDDSHPVKRGSSVWKSGSKGKLANTYRLGPKQKFLPHFIKKKCDELMNNSFGEIAYDHDKCKDVADKVAADILAFCTEQVFDRYRYVVRVVVGDKKDQTVKIASRTLWDVEKDNFLTLKCENRHIFAVGMVFAISFE</sequence>
<reference evidence="2" key="3">
    <citation type="submission" date="2025-08" db="UniProtKB">
        <authorList>
            <consortium name="Ensembl"/>
        </authorList>
    </citation>
    <scope>IDENTIFICATION</scope>
</reference>
<dbReference type="GeneTree" id="ENSGT00940000160069"/>
<dbReference type="Ensembl" id="ENSELUT00000005399.3">
    <property type="protein sequence ID" value="ENSELUP00000008540.3"/>
    <property type="gene ID" value="ENSELUG00000009169.3"/>
</dbReference>
<organism evidence="2 3">
    <name type="scientific">Esox lucius</name>
    <name type="common">Northern pike</name>
    <dbReference type="NCBI Taxonomy" id="8010"/>
    <lineage>
        <taxon>Eukaryota</taxon>
        <taxon>Metazoa</taxon>
        <taxon>Chordata</taxon>
        <taxon>Craniata</taxon>
        <taxon>Vertebrata</taxon>
        <taxon>Euteleostomi</taxon>
        <taxon>Actinopterygii</taxon>
        <taxon>Neopterygii</taxon>
        <taxon>Teleostei</taxon>
        <taxon>Protacanthopterygii</taxon>
        <taxon>Esociformes</taxon>
        <taxon>Esocidae</taxon>
        <taxon>Esox</taxon>
    </lineage>
</organism>
<dbReference type="GO" id="GO:0007018">
    <property type="term" value="P:microtubule-based movement"/>
    <property type="evidence" value="ECO:0007669"/>
    <property type="project" value="TreeGrafter"/>
</dbReference>
<reference evidence="2" key="4">
    <citation type="submission" date="2025-09" db="UniProtKB">
        <authorList>
            <consortium name="Ensembl"/>
        </authorList>
    </citation>
    <scope>IDENTIFICATION</scope>
</reference>
<keyword evidence="3" id="KW-1185">Reference proteome</keyword>
<dbReference type="Pfam" id="PF03645">
    <property type="entry name" value="Tctex-1"/>
    <property type="match status" value="1"/>
</dbReference>
<dbReference type="InParanoid" id="A0A3P8XXL5"/>
<dbReference type="Proteomes" id="UP000265140">
    <property type="component" value="Chromosome 5"/>
</dbReference>
<dbReference type="InterPro" id="IPR038586">
    <property type="entry name" value="Tctex-1-like_sf"/>
</dbReference>
<evidence type="ECO:0008006" key="4">
    <source>
        <dbReference type="Google" id="ProtNLM"/>
    </source>
</evidence>
<reference evidence="3" key="1">
    <citation type="journal article" date="2014" name="PLoS ONE">
        <title>The genome and linkage map of the northern pike (Esox lucius): conserved synteny revealed between the salmonid sister group and the Neoteleostei.</title>
        <authorList>
            <person name="Rondeau E.B."/>
            <person name="Minkley D.R."/>
            <person name="Leong J.S."/>
            <person name="Messmer A.M."/>
            <person name="Jantzen J.R."/>
            <person name="von Schalburg K.R."/>
            <person name="Lemon C."/>
            <person name="Bird N.H."/>
            <person name="Koop B.F."/>
        </authorList>
    </citation>
    <scope>NUCLEOTIDE SEQUENCE</scope>
</reference>
<dbReference type="OMA" id="KYSLHMA"/>
<comment type="similarity">
    <text evidence="1">Belongs to the dynein light chain Tctex-type family.</text>
</comment>
<dbReference type="OrthoDB" id="10260741at2759"/>
<dbReference type="Bgee" id="ENSELUG00000009169">
    <property type="expression patterns" value="Expressed in testis and 1 other cell type or tissue"/>
</dbReference>
<reference evidence="2" key="2">
    <citation type="submission" date="2020-02" db="EMBL/GenBank/DDBJ databases">
        <title>Esox lucius (northern pike) genome, fEsoLuc1, primary haplotype.</title>
        <authorList>
            <person name="Myers G."/>
            <person name="Karagic N."/>
            <person name="Meyer A."/>
            <person name="Pippel M."/>
            <person name="Reichard M."/>
            <person name="Winkler S."/>
            <person name="Tracey A."/>
            <person name="Sims Y."/>
            <person name="Howe K."/>
            <person name="Rhie A."/>
            <person name="Formenti G."/>
            <person name="Durbin R."/>
            <person name="Fedrigo O."/>
            <person name="Jarvis E.D."/>
        </authorList>
    </citation>
    <scope>NUCLEOTIDE SEQUENCE [LARGE SCALE GENOMIC DNA]</scope>
</reference>
<dbReference type="KEGG" id="els:105021314"/>
<dbReference type="AlphaFoldDB" id="A0A3P8XXL5"/>
<accession>A0A3P8XXL5</accession>
<dbReference type="GeneID" id="105021314"/>
<dbReference type="GO" id="GO:0045505">
    <property type="term" value="F:dynein intermediate chain binding"/>
    <property type="evidence" value="ECO:0007669"/>
    <property type="project" value="TreeGrafter"/>
</dbReference>
<dbReference type="GO" id="GO:0005737">
    <property type="term" value="C:cytoplasm"/>
    <property type="evidence" value="ECO:0007669"/>
    <property type="project" value="TreeGrafter"/>
</dbReference>
<dbReference type="Gene3D" id="3.30.1140.40">
    <property type="entry name" value="Tctex-1"/>
    <property type="match status" value="1"/>
</dbReference>
<protein>
    <recommendedName>
        <fullName evidence="4">Tctex1 domain-containing protein 3</fullName>
    </recommendedName>
</protein>
<evidence type="ECO:0000256" key="1">
    <source>
        <dbReference type="ARBA" id="ARBA00005361"/>
    </source>
</evidence>
<dbReference type="PANTHER" id="PTHR21255:SF55">
    <property type="entry name" value="DYNEIN LIGHT CHAIN TCTEX-TYPE 4"/>
    <property type="match status" value="1"/>
</dbReference>
<evidence type="ECO:0000313" key="2">
    <source>
        <dbReference type="Ensembl" id="ENSELUP00000008540.3"/>
    </source>
</evidence>
<dbReference type="GO" id="GO:0005868">
    <property type="term" value="C:cytoplasmic dynein complex"/>
    <property type="evidence" value="ECO:0007669"/>
    <property type="project" value="TreeGrafter"/>
</dbReference>
<dbReference type="PANTHER" id="PTHR21255">
    <property type="entry name" value="T-COMPLEX-ASSOCIATED-TESTIS-EXPRESSED 1/ DYNEIN LIGHT CHAIN"/>
    <property type="match status" value="1"/>
</dbReference>
<dbReference type="STRING" id="8010.ENSELUP00000008540"/>
<evidence type="ECO:0000313" key="3">
    <source>
        <dbReference type="Proteomes" id="UP000265140"/>
    </source>
</evidence>
<dbReference type="RefSeq" id="XP_010887192.2">
    <property type="nucleotide sequence ID" value="XM_010888890.3"/>
</dbReference>
<proteinExistence type="inferred from homology"/>